<dbReference type="GO" id="GO:0000976">
    <property type="term" value="F:transcription cis-regulatory region binding"/>
    <property type="evidence" value="ECO:0007669"/>
    <property type="project" value="TreeGrafter"/>
</dbReference>
<feature type="domain" description="HTH lacI-type" evidence="5">
    <location>
        <begin position="9"/>
        <end position="65"/>
    </location>
</feature>
<sequence>MGKDSNRRVTLADVAARSGMSKSAVSMILNDRPGSRLSAEAAERVRSAAEELGYRPNPAAQSLRLGKTSTIGFISDDVILTRHASGMIRGALDAAKEHGLTMLIAEGSGNDGELRDAVDLMLDRRVDGIVLGLMRARQLEVPTVPGNVAFILANGVTPQGHDGLLPDEFEGGYAMARLLVDAGHRRIGMVGRLLPAYGDLSYSATIEHRFEGIEKAFAEGDVDAVFEPVTAWDSTVGYDSTIEIMTAHPDLTALIAGNDEVAFGMYQALSELGLRVPDDVSVASFDDEVLAAYHRPGLTTAHLPYEEMGRRAVEMILGLRPRDRELLEMPVVVRDSIAPPRLQVA</sequence>
<dbReference type="KEGG" id="tfa:BW733_16685"/>
<dbReference type="InterPro" id="IPR010982">
    <property type="entry name" value="Lambda_DNA-bd_dom_sf"/>
</dbReference>
<accession>A0A1Q2D1M9</accession>
<dbReference type="EMBL" id="CP019607">
    <property type="protein sequence ID" value="AQP52213.1"/>
    <property type="molecule type" value="Genomic_DNA"/>
</dbReference>
<dbReference type="Pfam" id="PF00356">
    <property type="entry name" value="LacI"/>
    <property type="match status" value="1"/>
</dbReference>
<dbReference type="Gene3D" id="1.10.260.40">
    <property type="entry name" value="lambda repressor-like DNA-binding domains"/>
    <property type="match status" value="1"/>
</dbReference>
<dbReference type="InterPro" id="IPR046335">
    <property type="entry name" value="LacI/GalR-like_sensor"/>
</dbReference>
<dbReference type="Pfam" id="PF13377">
    <property type="entry name" value="Peripla_BP_3"/>
    <property type="match status" value="1"/>
</dbReference>
<dbReference type="InterPro" id="IPR028082">
    <property type="entry name" value="Peripla_BP_I"/>
</dbReference>
<evidence type="ECO:0000256" key="3">
    <source>
        <dbReference type="ARBA" id="ARBA00023125"/>
    </source>
</evidence>
<dbReference type="GO" id="GO:0003700">
    <property type="term" value="F:DNA-binding transcription factor activity"/>
    <property type="evidence" value="ECO:0007669"/>
    <property type="project" value="TreeGrafter"/>
</dbReference>
<organism evidence="6 7">
    <name type="scientific">Tessaracoccus flavescens</name>
    <dbReference type="NCBI Taxonomy" id="399497"/>
    <lineage>
        <taxon>Bacteria</taxon>
        <taxon>Bacillati</taxon>
        <taxon>Actinomycetota</taxon>
        <taxon>Actinomycetes</taxon>
        <taxon>Propionibacteriales</taxon>
        <taxon>Propionibacteriaceae</taxon>
        <taxon>Tessaracoccus</taxon>
    </lineage>
</organism>
<keyword evidence="2" id="KW-0805">Transcription regulation</keyword>
<evidence type="ECO:0000313" key="7">
    <source>
        <dbReference type="Proteomes" id="UP000188235"/>
    </source>
</evidence>
<keyword evidence="7" id="KW-1185">Reference proteome</keyword>
<evidence type="ECO:0000256" key="1">
    <source>
        <dbReference type="ARBA" id="ARBA00022491"/>
    </source>
</evidence>
<evidence type="ECO:0000256" key="4">
    <source>
        <dbReference type="ARBA" id="ARBA00023163"/>
    </source>
</evidence>
<proteinExistence type="predicted"/>
<dbReference type="Gene3D" id="3.40.50.2300">
    <property type="match status" value="2"/>
</dbReference>
<keyword evidence="4" id="KW-0804">Transcription</keyword>
<dbReference type="STRING" id="399497.BW733_16685"/>
<dbReference type="PROSITE" id="PS50932">
    <property type="entry name" value="HTH_LACI_2"/>
    <property type="match status" value="1"/>
</dbReference>
<dbReference type="PANTHER" id="PTHR30146">
    <property type="entry name" value="LACI-RELATED TRANSCRIPTIONAL REPRESSOR"/>
    <property type="match status" value="1"/>
</dbReference>
<dbReference type="CDD" id="cd06288">
    <property type="entry name" value="PBP1_sucrose_transcription_regulator"/>
    <property type="match status" value="1"/>
</dbReference>
<reference evidence="6 7" key="1">
    <citation type="journal article" date="2008" name="Int. J. Syst. Evol. Microbiol.">
        <title>Tessaracoccus flavescens sp. nov., isolated from marine sediment.</title>
        <authorList>
            <person name="Lee D.W."/>
            <person name="Lee S.D."/>
        </authorList>
    </citation>
    <scope>NUCLEOTIDE SEQUENCE [LARGE SCALE GENOMIC DNA]</scope>
    <source>
        <strain evidence="6 7">SST-39T</strain>
    </source>
</reference>
<keyword evidence="3" id="KW-0238">DNA-binding</keyword>
<dbReference type="PANTHER" id="PTHR30146:SF148">
    <property type="entry name" value="HTH-TYPE TRANSCRIPTIONAL REPRESSOR PURR-RELATED"/>
    <property type="match status" value="1"/>
</dbReference>
<evidence type="ECO:0000259" key="5">
    <source>
        <dbReference type="PROSITE" id="PS50932"/>
    </source>
</evidence>
<dbReference type="OrthoDB" id="9798934at2"/>
<evidence type="ECO:0000313" key="6">
    <source>
        <dbReference type="EMBL" id="AQP52213.1"/>
    </source>
</evidence>
<dbReference type="AlphaFoldDB" id="A0A1Q2D1M9"/>
<dbReference type="SUPFAM" id="SSF53822">
    <property type="entry name" value="Periplasmic binding protein-like I"/>
    <property type="match status" value="1"/>
</dbReference>
<dbReference type="RefSeq" id="WP_077352239.1">
    <property type="nucleotide sequence ID" value="NZ_CP019607.1"/>
</dbReference>
<name>A0A1Q2D1M9_9ACTN</name>
<protein>
    <recommendedName>
        <fullName evidence="5">HTH lacI-type domain-containing protein</fullName>
    </recommendedName>
</protein>
<dbReference type="SMART" id="SM00354">
    <property type="entry name" value="HTH_LACI"/>
    <property type="match status" value="1"/>
</dbReference>
<dbReference type="InterPro" id="IPR000843">
    <property type="entry name" value="HTH_LacI"/>
</dbReference>
<dbReference type="CDD" id="cd01392">
    <property type="entry name" value="HTH_LacI"/>
    <property type="match status" value="1"/>
</dbReference>
<gene>
    <name evidence="6" type="ORF">BW733_16685</name>
</gene>
<keyword evidence="1" id="KW-0678">Repressor</keyword>
<dbReference type="Proteomes" id="UP000188235">
    <property type="component" value="Chromosome"/>
</dbReference>
<dbReference type="SUPFAM" id="SSF47413">
    <property type="entry name" value="lambda repressor-like DNA-binding domains"/>
    <property type="match status" value="1"/>
</dbReference>
<evidence type="ECO:0000256" key="2">
    <source>
        <dbReference type="ARBA" id="ARBA00023015"/>
    </source>
</evidence>